<reference evidence="1" key="1">
    <citation type="journal article" date="2021" name="Nat. Commun.">
        <title>Genetic determinants of endophytism in the Arabidopsis root mycobiome.</title>
        <authorList>
            <person name="Mesny F."/>
            <person name="Miyauchi S."/>
            <person name="Thiergart T."/>
            <person name="Pickel B."/>
            <person name="Atanasova L."/>
            <person name="Karlsson M."/>
            <person name="Huettel B."/>
            <person name="Barry K.W."/>
            <person name="Haridas S."/>
            <person name="Chen C."/>
            <person name="Bauer D."/>
            <person name="Andreopoulos W."/>
            <person name="Pangilinan J."/>
            <person name="LaButti K."/>
            <person name="Riley R."/>
            <person name="Lipzen A."/>
            <person name="Clum A."/>
            <person name="Drula E."/>
            <person name="Henrissat B."/>
            <person name="Kohler A."/>
            <person name="Grigoriev I.V."/>
            <person name="Martin F.M."/>
            <person name="Hacquard S."/>
        </authorList>
    </citation>
    <scope>NUCLEOTIDE SEQUENCE</scope>
    <source>
        <strain evidence="1">MPI-CAGE-AT-0021</strain>
    </source>
</reference>
<evidence type="ECO:0000313" key="1">
    <source>
        <dbReference type="EMBL" id="KAH7152453.1"/>
    </source>
</evidence>
<gene>
    <name evidence="1" type="ORF">B0J13DRAFT_522744</name>
</gene>
<protein>
    <submittedName>
        <fullName evidence="1">Uncharacterized protein</fullName>
    </submittedName>
</protein>
<dbReference type="EMBL" id="JAGMUU010000005">
    <property type="protein sequence ID" value="KAH7152453.1"/>
    <property type="molecule type" value="Genomic_DNA"/>
</dbReference>
<sequence length="132" mass="14767">MRLESRRTGLVANQPTYGTATNATNELYYHGLMRPARLPEANCPLALDASSNYIREDISSDIPDDESHLLVECARSQARKAPTLYINKAHLPKILDKVSNILNSILTDLAKINRKPVGIFVPSLYKAQELEF</sequence>
<organism evidence="1 2">
    <name type="scientific">Dactylonectria estremocensis</name>
    <dbReference type="NCBI Taxonomy" id="1079267"/>
    <lineage>
        <taxon>Eukaryota</taxon>
        <taxon>Fungi</taxon>
        <taxon>Dikarya</taxon>
        <taxon>Ascomycota</taxon>
        <taxon>Pezizomycotina</taxon>
        <taxon>Sordariomycetes</taxon>
        <taxon>Hypocreomycetidae</taxon>
        <taxon>Hypocreales</taxon>
        <taxon>Nectriaceae</taxon>
        <taxon>Dactylonectria</taxon>
    </lineage>
</organism>
<comment type="caution">
    <text evidence="1">The sequence shown here is derived from an EMBL/GenBank/DDBJ whole genome shotgun (WGS) entry which is preliminary data.</text>
</comment>
<keyword evidence="2" id="KW-1185">Reference proteome</keyword>
<evidence type="ECO:0000313" key="2">
    <source>
        <dbReference type="Proteomes" id="UP000717696"/>
    </source>
</evidence>
<accession>A0A9P9F530</accession>
<proteinExistence type="predicted"/>
<dbReference type="Proteomes" id="UP000717696">
    <property type="component" value="Unassembled WGS sequence"/>
</dbReference>
<dbReference type="AlphaFoldDB" id="A0A9P9F530"/>
<name>A0A9P9F530_9HYPO</name>